<keyword evidence="2" id="KW-1185">Reference proteome</keyword>
<sequence length="58" mass="6684">MWVHGIGMWVHGIGMCDEVRTLQQLGFGPWVLRRCWEFENLSRKAEHGAGTNEREAPC</sequence>
<organism evidence="1 2">
    <name type="scientific">Ceratodon purpureus</name>
    <name type="common">Fire moss</name>
    <name type="synonym">Dicranum purpureum</name>
    <dbReference type="NCBI Taxonomy" id="3225"/>
    <lineage>
        <taxon>Eukaryota</taxon>
        <taxon>Viridiplantae</taxon>
        <taxon>Streptophyta</taxon>
        <taxon>Embryophyta</taxon>
        <taxon>Bryophyta</taxon>
        <taxon>Bryophytina</taxon>
        <taxon>Bryopsida</taxon>
        <taxon>Dicranidae</taxon>
        <taxon>Pseudoditrichales</taxon>
        <taxon>Ditrichaceae</taxon>
        <taxon>Ceratodon</taxon>
    </lineage>
</organism>
<evidence type="ECO:0000313" key="2">
    <source>
        <dbReference type="Proteomes" id="UP000822688"/>
    </source>
</evidence>
<comment type="caution">
    <text evidence="1">The sequence shown here is derived from an EMBL/GenBank/DDBJ whole genome shotgun (WGS) entry which is preliminary data.</text>
</comment>
<protein>
    <submittedName>
        <fullName evidence="1">Uncharacterized protein</fullName>
    </submittedName>
</protein>
<reference evidence="1" key="1">
    <citation type="submission" date="2020-06" db="EMBL/GenBank/DDBJ databases">
        <title>WGS assembly of Ceratodon purpureus strain R40.</title>
        <authorList>
            <person name="Carey S.B."/>
            <person name="Jenkins J."/>
            <person name="Shu S."/>
            <person name="Lovell J.T."/>
            <person name="Sreedasyam A."/>
            <person name="Maumus F."/>
            <person name="Tiley G.P."/>
            <person name="Fernandez-Pozo N."/>
            <person name="Barry K."/>
            <person name="Chen C."/>
            <person name="Wang M."/>
            <person name="Lipzen A."/>
            <person name="Daum C."/>
            <person name="Saski C.A."/>
            <person name="Payton A.C."/>
            <person name="Mcbreen J.C."/>
            <person name="Conrad R.E."/>
            <person name="Kollar L.M."/>
            <person name="Olsson S."/>
            <person name="Huttunen S."/>
            <person name="Landis J.B."/>
            <person name="Wickett N.J."/>
            <person name="Johnson M.G."/>
            <person name="Rensing S.A."/>
            <person name="Grimwood J."/>
            <person name="Schmutz J."/>
            <person name="Mcdaniel S.F."/>
        </authorList>
    </citation>
    <scope>NUCLEOTIDE SEQUENCE</scope>
    <source>
        <strain evidence="1">R40</strain>
    </source>
</reference>
<dbReference type="EMBL" id="CM026429">
    <property type="protein sequence ID" value="KAG0563981.1"/>
    <property type="molecule type" value="Genomic_DNA"/>
</dbReference>
<evidence type="ECO:0000313" key="1">
    <source>
        <dbReference type="EMBL" id="KAG0563981.1"/>
    </source>
</evidence>
<dbReference type="Proteomes" id="UP000822688">
    <property type="component" value="Chromosome 8"/>
</dbReference>
<accession>A0A8T0GW52</accession>
<name>A0A8T0GW52_CERPU</name>
<proteinExistence type="predicted"/>
<dbReference type="AlphaFoldDB" id="A0A8T0GW52"/>
<gene>
    <name evidence="1" type="ORF">KC19_8G073200</name>
</gene>